<name>A0A8T9Q8U0_9BACT</name>
<evidence type="ECO:0000313" key="3">
    <source>
        <dbReference type="Proteomes" id="UP000831796"/>
    </source>
</evidence>
<dbReference type="EMBL" id="CP095046">
    <property type="protein sequence ID" value="UOQ71949.1"/>
    <property type="molecule type" value="Genomic_DNA"/>
</dbReference>
<sequence length="84" mass="9343">MLYRPLSTLLGAGLLLAAACSSPSAETTTKCADIPAKFTVQHPEWARNASIYEVNIRQYTPRALSRRLRPSCPTCRKWAWAFCG</sequence>
<proteinExistence type="predicted"/>
<keyword evidence="3" id="KW-1185">Reference proteome</keyword>
<protein>
    <submittedName>
        <fullName evidence="2">Uncharacterized protein</fullName>
    </submittedName>
</protein>
<keyword evidence="1" id="KW-0732">Signal</keyword>
<evidence type="ECO:0000256" key="1">
    <source>
        <dbReference type="SAM" id="SignalP"/>
    </source>
</evidence>
<accession>A0A8T9Q8U0</accession>
<dbReference type="AlphaFoldDB" id="A0A8T9Q8U0"/>
<dbReference type="KEGG" id="hcu:MUN79_25700"/>
<feature type="chain" id="PRO_5035928257" evidence="1">
    <location>
        <begin position="26"/>
        <end position="84"/>
    </location>
</feature>
<dbReference type="Proteomes" id="UP000831796">
    <property type="component" value="Chromosome"/>
</dbReference>
<gene>
    <name evidence="2" type="ORF">MUN79_25700</name>
</gene>
<evidence type="ECO:0000313" key="2">
    <source>
        <dbReference type="EMBL" id="UOQ71949.1"/>
    </source>
</evidence>
<organism evidence="2 3">
    <name type="scientific">Hymenobacter cellulosilyticus</name>
    <dbReference type="NCBI Taxonomy" id="2932248"/>
    <lineage>
        <taxon>Bacteria</taxon>
        <taxon>Pseudomonadati</taxon>
        <taxon>Bacteroidota</taxon>
        <taxon>Cytophagia</taxon>
        <taxon>Cytophagales</taxon>
        <taxon>Hymenobacteraceae</taxon>
        <taxon>Hymenobacter</taxon>
    </lineage>
</organism>
<dbReference type="RefSeq" id="WP_244675348.1">
    <property type="nucleotide sequence ID" value="NZ_CP095046.1"/>
</dbReference>
<dbReference type="PROSITE" id="PS51257">
    <property type="entry name" value="PROKAR_LIPOPROTEIN"/>
    <property type="match status" value="1"/>
</dbReference>
<reference evidence="2" key="1">
    <citation type="submission" date="2022-04" db="EMBL/GenBank/DDBJ databases">
        <title>Hymenobacter sp. isolated from the air.</title>
        <authorList>
            <person name="Won M."/>
            <person name="Lee C.-M."/>
            <person name="Woen H.-Y."/>
            <person name="Kwon S.-W."/>
        </authorList>
    </citation>
    <scope>NUCLEOTIDE SEQUENCE</scope>
    <source>
        <strain evidence="2">5116S-3</strain>
    </source>
</reference>
<feature type="signal peptide" evidence="1">
    <location>
        <begin position="1"/>
        <end position="25"/>
    </location>
</feature>